<protein>
    <submittedName>
        <fullName evidence="2">Uncharacterized protein</fullName>
    </submittedName>
</protein>
<dbReference type="AlphaFoldDB" id="A0A5B7H3G0"/>
<sequence>MLAHSCSHVLIVGDFNHYLERDAYEKLLEVQSTTLKCHQLGLVGSSEHHAVLIQLDVGVAQDKATTRTIWLWNKADSAQQGSAQGGMQEDGADQQMGHKKVGGKPFSKTAWLLRKEQNLVVPC</sequence>
<gene>
    <name evidence="2" type="ORF">E2C01_059750</name>
</gene>
<keyword evidence="3" id="KW-1185">Reference proteome</keyword>
<dbReference type="EMBL" id="VSRR010023586">
    <property type="protein sequence ID" value="MPC65612.1"/>
    <property type="molecule type" value="Genomic_DNA"/>
</dbReference>
<dbReference type="Proteomes" id="UP000324222">
    <property type="component" value="Unassembled WGS sequence"/>
</dbReference>
<organism evidence="2 3">
    <name type="scientific">Portunus trituberculatus</name>
    <name type="common">Swimming crab</name>
    <name type="synonym">Neptunus trituberculatus</name>
    <dbReference type="NCBI Taxonomy" id="210409"/>
    <lineage>
        <taxon>Eukaryota</taxon>
        <taxon>Metazoa</taxon>
        <taxon>Ecdysozoa</taxon>
        <taxon>Arthropoda</taxon>
        <taxon>Crustacea</taxon>
        <taxon>Multicrustacea</taxon>
        <taxon>Malacostraca</taxon>
        <taxon>Eumalacostraca</taxon>
        <taxon>Eucarida</taxon>
        <taxon>Decapoda</taxon>
        <taxon>Pleocyemata</taxon>
        <taxon>Brachyura</taxon>
        <taxon>Eubrachyura</taxon>
        <taxon>Portunoidea</taxon>
        <taxon>Portunidae</taxon>
        <taxon>Portuninae</taxon>
        <taxon>Portunus</taxon>
    </lineage>
</organism>
<evidence type="ECO:0000313" key="2">
    <source>
        <dbReference type="EMBL" id="MPC65612.1"/>
    </source>
</evidence>
<evidence type="ECO:0000256" key="1">
    <source>
        <dbReference type="SAM" id="MobiDB-lite"/>
    </source>
</evidence>
<comment type="caution">
    <text evidence="2">The sequence shown here is derived from an EMBL/GenBank/DDBJ whole genome shotgun (WGS) entry which is preliminary data.</text>
</comment>
<feature type="region of interest" description="Disordered" evidence="1">
    <location>
        <begin position="80"/>
        <end position="100"/>
    </location>
</feature>
<name>A0A5B7H3G0_PORTR</name>
<evidence type="ECO:0000313" key="3">
    <source>
        <dbReference type="Proteomes" id="UP000324222"/>
    </source>
</evidence>
<accession>A0A5B7H3G0</accession>
<proteinExistence type="predicted"/>
<reference evidence="2 3" key="1">
    <citation type="submission" date="2019-05" db="EMBL/GenBank/DDBJ databases">
        <title>Another draft genome of Portunus trituberculatus and its Hox gene families provides insights of decapod evolution.</title>
        <authorList>
            <person name="Jeong J.-H."/>
            <person name="Song I."/>
            <person name="Kim S."/>
            <person name="Choi T."/>
            <person name="Kim D."/>
            <person name="Ryu S."/>
            <person name="Kim W."/>
        </authorList>
    </citation>
    <scope>NUCLEOTIDE SEQUENCE [LARGE SCALE GENOMIC DNA]</scope>
    <source>
        <tissue evidence="2">Muscle</tissue>
    </source>
</reference>